<organism evidence="1 2">
    <name type="scientific">Nibea albiflora</name>
    <name type="common">Yellow drum</name>
    <name type="synonym">Corvina albiflora</name>
    <dbReference type="NCBI Taxonomy" id="240163"/>
    <lineage>
        <taxon>Eukaryota</taxon>
        <taxon>Metazoa</taxon>
        <taxon>Chordata</taxon>
        <taxon>Craniata</taxon>
        <taxon>Vertebrata</taxon>
        <taxon>Euteleostomi</taxon>
        <taxon>Actinopterygii</taxon>
        <taxon>Neopterygii</taxon>
        <taxon>Teleostei</taxon>
        <taxon>Neoteleostei</taxon>
        <taxon>Acanthomorphata</taxon>
        <taxon>Eupercaria</taxon>
        <taxon>Sciaenidae</taxon>
        <taxon>Nibea</taxon>
    </lineage>
</organism>
<protein>
    <submittedName>
        <fullName evidence="1">Uncharacterized protein</fullName>
    </submittedName>
</protein>
<sequence>MALLQPMLMMWASLLLTAAQHHCDPETQYTSPASNECCKLCEPDLNFQAPVNMRTKQKKDCQCKEGFHCSTAECITCVPHKTCGPGYGAQSKDVAMDNSKFNTEQKHLTASVVSSVVKGCVESCVGEHEPLADTKLVTTPTGEEESTMPEPLSQEEGFGRTPEENEDELTSQETSTDVLLTDKGNYVTQENGKTEILSRQESQTPAYSA</sequence>
<evidence type="ECO:0000313" key="2">
    <source>
        <dbReference type="Proteomes" id="UP000805704"/>
    </source>
</evidence>
<name>A0ACB7EJN4_NIBAL</name>
<accession>A0ACB7EJN4</accession>
<keyword evidence="2" id="KW-1185">Reference proteome</keyword>
<reference evidence="1" key="1">
    <citation type="submission" date="2020-04" db="EMBL/GenBank/DDBJ databases">
        <title>A chromosome-scale assembly and high-density genetic map of the yellow drum (Nibea albiflora) genome.</title>
        <authorList>
            <person name="Xu D."/>
            <person name="Zhang W."/>
            <person name="Chen R."/>
            <person name="Tan P."/>
            <person name="Wang L."/>
            <person name="Song H."/>
            <person name="Tian L."/>
            <person name="Zhu Q."/>
            <person name="Wang B."/>
        </authorList>
    </citation>
    <scope>NUCLEOTIDE SEQUENCE</scope>
    <source>
        <strain evidence="1">ZJHYS-2018</strain>
    </source>
</reference>
<evidence type="ECO:0000313" key="1">
    <source>
        <dbReference type="EMBL" id="KAG8002429.1"/>
    </source>
</evidence>
<comment type="caution">
    <text evidence="1">The sequence shown here is derived from an EMBL/GenBank/DDBJ whole genome shotgun (WGS) entry which is preliminary data.</text>
</comment>
<proteinExistence type="predicted"/>
<dbReference type="EMBL" id="CM024793">
    <property type="protein sequence ID" value="KAG8002429.1"/>
    <property type="molecule type" value="Genomic_DNA"/>
</dbReference>
<gene>
    <name evidence="1" type="ORF">GBF38_014832</name>
</gene>
<dbReference type="Proteomes" id="UP000805704">
    <property type="component" value="Chromosome 5"/>
</dbReference>